<evidence type="ECO:0000313" key="3">
    <source>
        <dbReference type="Proteomes" id="UP001560573"/>
    </source>
</evidence>
<keyword evidence="3" id="KW-1185">Reference proteome</keyword>
<proteinExistence type="predicted"/>
<protein>
    <submittedName>
        <fullName evidence="2">Fic family protein</fullName>
    </submittedName>
</protein>
<dbReference type="PANTHER" id="PTHR13504:SF33">
    <property type="entry name" value="FIC FAMILY PROTEIN"/>
    <property type="match status" value="1"/>
</dbReference>
<evidence type="ECO:0000259" key="1">
    <source>
        <dbReference type="PROSITE" id="PS51459"/>
    </source>
</evidence>
<dbReference type="InterPro" id="IPR036597">
    <property type="entry name" value="Fido-like_dom_sf"/>
</dbReference>
<comment type="caution">
    <text evidence="2">The sequence shown here is derived from an EMBL/GenBank/DDBJ whole genome shotgun (WGS) entry which is preliminary data.</text>
</comment>
<dbReference type="EMBL" id="JAULBC010000001">
    <property type="protein sequence ID" value="MEX6686151.1"/>
    <property type="molecule type" value="Genomic_DNA"/>
</dbReference>
<name>A0ABV3Z8G6_9BACT</name>
<dbReference type="InterPro" id="IPR003812">
    <property type="entry name" value="Fido"/>
</dbReference>
<evidence type="ECO:0000313" key="2">
    <source>
        <dbReference type="EMBL" id="MEX6686151.1"/>
    </source>
</evidence>
<dbReference type="InterPro" id="IPR025230">
    <property type="entry name" value="DUF4172"/>
</dbReference>
<dbReference type="Pfam" id="PF02661">
    <property type="entry name" value="Fic"/>
    <property type="match status" value="1"/>
</dbReference>
<dbReference type="InterPro" id="IPR040198">
    <property type="entry name" value="Fido_containing"/>
</dbReference>
<dbReference type="PROSITE" id="PS51459">
    <property type="entry name" value="FIDO"/>
    <property type="match status" value="1"/>
</dbReference>
<dbReference type="PANTHER" id="PTHR13504">
    <property type="entry name" value="FIDO DOMAIN-CONTAINING PROTEIN DDB_G0283145"/>
    <property type="match status" value="1"/>
</dbReference>
<dbReference type="Gene3D" id="1.10.10.10">
    <property type="entry name" value="Winged helix-like DNA-binding domain superfamily/Winged helix DNA-binding domain"/>
    <property type="match status" value="1"/>
</dbReference>
<sequence length="367" mass="41029">MKYNWQLPNWPDFNFNLTEIEDDLFAFAGETGLVSGLLQAIPIDLQIATIINIMVTEAIKTSEIEGENLSRQDVVSSIKNRLGIHKASHIIKDVKAKGAGELMVNIRETYAETLSGEKLFEWHTLLMKGSPGITSGAWRKGRSAMQVISGPIGKETIHFEAPPSTAVASEMKQFIQWFNETAPGSIKEIKKAPVRSAIAHLYFESIHPFEDGNGRIGRAITEKALSQTIGRPVVLSLSRTIEADKKCYYNALKEAQKSTDITNWIKYFTKTLLSAQRETKQLIEFTLTKSRFFDRHKEVLNERQLKVINKMLDAGPEGFKGGMTAKKYMSITKSSKATATRDLQLLLETKALRVEGGGRSTNYSLNI</sequence>
<dbReference type="SUPFAM" id="SSF140931">
    <property type="entry name" value="Fic-like"/>
    <property type="match status" value="1"/>
</dbReference>
<dbReference type="RefSeq" id="WP_369327540.1">
    <property type="nucleotide sequence ID" value="NZ_JAULBC010000001.1"/>
</dbReference>
<gene>
    <name evidence="2" type="ORF">QTN47_01525</name>
</gene>
<organism evidence="2 3">
    <name type="scientific">Danxiaibacter flavus</name>
    <dbReference type="NCBI Taxonomy" id="3049108"/>
    <lineage>
        <taxon>Bacteria</taxon>
        <taxon>Pseudomonadati</taxon>
        <taxon>Bacteroidota</taxon>
        <taxon>Chitinophagia</taxon>
        <taxon>Chitinophagales</taxon>
        <taxon>Chitinophagaceae</taxon>
        <taxon>Danxiaibacter</taxon>
    </lineage>
</organism>
<dbReference type="Pfam" id="PF13776">
    <property type="entry name" value="DUF4172"/>
    <property type="match status" value="1"/>
</dbReference>
<dbReference type="Gene3D" id="1.10.3290.10">
    <property type="entry name" value="Fido-like domain"/>
    <property type="match status" value="1"/>
</dbReference>
<reference evidence="2 3" key="1">
    <citation type="submission" date="2023-07" db="EMBL/GenBank/DDBJ databases">
        <authorList>
            <person name="Lian W.-H."/>
        </authorList>
    </citation>
    <scope>NUCLEOTIDE SEQUENCE [LARGE SCALE GENOMIC DNA]</scope>
    <source>
        <strain evidence="2 3">SYSU DXS3180</strain>
    </source>
</reference>
<feature type="domain" description="Fido" evidence="1">
    <location>
        <begin position="114"/>
        <end position="270"/>
    </location>
</feature>
<dbReference type="Proteomes" id="UP001560573">
    <property type="component" value="Unassembled WGS sequence"/>
</dbReference>
<dbReference type="InterPro" id="IPR036388">
    <property type="entry name" value="WH-like_DNA-bd_sf"/>
</dbReference>
<accession>A0ABV3Z8G6</accession>